<keyword evidence="1" id="KW-0808">Transferase</keyword>
<evidence type="ECO:0000313" key="1">
    <source>
        <dbReference type="EMBL" id="TMQ64875.1"/>
    </source>
</evidence>
<dbReference type="InterPro" id="IPR050194">
    <property type="entry name" value="Glycosyltransferase_grp1"/>
</dbReference>
<dbReference type="PANTHER" id="PTHR45947:SF3">
    <property type="entry name" value="SULFOQUINOVOSYL TRANSFERASE SQD2"/>
    <property type="match status" value="1"/>
</dbReference>
<dbReference type="PANTHER" id="PTHR45947">
    <property type="entry name" value="SULFOQUINOVOSYL TRANSFERASE SQD2"/>
    <property type="match status" value="1"/>
</dbReference>
<protein>
    <submittedName>
        <fullName evidence="1">Glycosyltransferase family 4 protein</fullName>
    </submittedName>
</protein>
<dbReference type="SUPFAM" id="SSF53756">
    <property type="entry name" value="UDP-Glycosyltransferase/glycogen phosphorylase"/>
    <property type="match status" value="1"/>
</dbReference>
<dbReference type="Pfam" id="PF13692">
    <property type="entry name" value="Glyco_trans_1_4"/>
    <property type="match status" value="1"/>
</dbReference>
<reference evidence="1 2" key="1">
    <citation type="journal article" date="2019" name="Nat. Microbiol.">
        <title>Mediterranean grassland soil C-N compound turnover is dependent on rainfall and depth, and is mediated by genomically divergent microorganisms.</title>
        <authorList>
            <person name="Diamond S."/>
            <person name="Andeer P.F."/>
            <person name="Li Z."/>
            <person name="Crits-Christoph A."/>
            <person name="Burstein D."/>
            <person name="Anantharaman K."/>
            <person name="Lane K.R."/>
            <person name="Thomas B.C."/>
            <person name="Pan C."/>
            <person name="Northen T.R."/>
            <person name="Banfield J.F."/>
        </authorList>
    </citation>
    <scope>NUCLEOTIDE SEQUENCE [LARGE SCALE GENOMIC DNA]</scope>
    <source>
        <strain evidence="1">WS_8</strain>
    </source>
</reference>
<name>A0A538TMQ8_UNCEI</name>
<dbReference type="Proteomes" id="UP000316609">
    <property type="component" value="Unassembled WGS sequence"/>
</dbReference>
<dbReference type="GO" id="GO:0016757">
    <property type="term" value="F:glycosyltransferase activity"/>
    <property type="evidence" value="ECO:0007669"/>
    <property type="project" value="TreeGrafter"/>
</dbReference>
<sequence length="390" mass="43130">MSTAAAGRRVALVHDWITSYRGGEHVLERIARLFPSAPIYTLVWRRGASSPAIESHPIHTSFLQRLPDAERRYRWFLPIFPRAIESLDLAGHDVVISTSHAVAKGVRVPPGAFHLSYIHTPMRYIWDLEDQYFPPARFPWPLSWYVRRTCARLRAWDVDTSGRPHALLANSRHVAERIRRHWRRPAEVVYPPVAIHRFAPVDGPRGYYLLAGAFAPYKRGELAIAACRHMGRRLVVAGAGQDEARLRALAGPGIEFRGWVDDDEMARLLAGARALLFPGEEDFGILPVEAMASGCPVIALARGGALETVGLRAPAEVLERARAGVERVPGGVLFGAQTVEGLTRAMAVLEAASFDPADVRANAEPFAEEVFDRAFAAALARAHAAWRTAR</sequence>
<comment type="caution">
    <text evidence="1">The sequence shown here is derived from an EMBL/GenBank/DDBJ whole genome shotgun (WGS) entry which is preliminary data.</text>
</comment>
<evidence type="ECO:0000313" key="2">
    <source>
        <dbReference type="Proteomes" id="UP000316609"/>
    </source>
</evidence>
<gene>
    <name evidence="1" type="ORF">E6K78_08685</name>
</gene>
<dbReference type="EMBL" id="VBOY01000079">
    <property type="protein sequence ID" value="TMQ64875.1"/>
    <property type="molecule type" value="Genomic_DNA"/>
</dbReference>
<accession>A0A538TMQ8</accession>
<dbReference type="AlphaFoldDB" id="A0A538TMQ8"/>
<organism evidence="1 2">
    <name type="scientific">Eiseniibacteriota bacterium</name>
    <dbReference type="NCBI Taxonomy" id="2212470"/>
    <lineage>
        <taxon>Bacteria</taxon>
        <taxon>Candidatus Eiseniibacteriota</taxon>
    </lineage>
</organism>
<proteinExistence type="predicted"/>
<dbReference type="Gene3D" id="3.40.50.2000">
    <property type="entry name" value="Glycogen Phosphorylase B"/>
    <property type="match status" value="2"/>
</dbReference>